<accession>A0AAE0G1W4</accession>
<dbReference type="PANTHER" id="PTHR37563:SF2">
    <property type="entry name" value="PHYTANOYL-COA DIOXYGENASE FAMILY PROTEIN (AFU_ORTHOLOGUE AFUA_2G03330)"/>
    <property type="match status" value="1"/>
</dbReference>
<sequence>MMCGKKAVQYASEVVCIPTLIKSCCGETYGLAIRAPAAVIASQYGLRSPSLLHEHRIKLMAASELVETLEDDGFVVLRNALPEDRCQSLRALLAEELARVIENPTPKSFSKINNPDRRHDLRLPVTTSIGEGLRWVLRTYRNVYSSLFTTDAPLVELGVITSHPGAERQNIHSDVEFDAEASKIYTTFVALQQVDARMGPTQVWAGTHTPYFCEFYKPRMCGPVDPYYDANKPISVELSCGDALIIDTRVMHCGGRNESEKDRMLFHFSFRTLDSERLPAGFTYHLLPEVEGMFNMGSFLDADGGTDAPSASSGSPVEEQCNPQLPEIPTDEYTDGWALLCRWSGLRLPKAVEPGNQCEDQPSKQLRRLLQTPEAQQFLRRTIKQLTNPFMGTELSSTQWQLLGSIYELVGEPDHACECRVKASSL</sequence>
<evidence type="ECO:0000313" key="2">
    <source>
        <dbReference type="EMBL" id="KAK3270013.1"/>
    </source>
</evidence>
<keyword evidence="3" id="KW-1185">Reference proteome</keyword>
<dbReference type="EMBL" id="LGRX02010605">
    <property type="protein sequence ID" value="KAK3270013.1"/>
    <property type="molecule type" value="Genomic_DNA"/>
</dbReference>
<organism evidence="2 3">
    <name type="scientific">Cymbomonas tetramitiformis</name>
    <dbReference type="NCBI Taxonomy" id="36881"/>
    <lineage>
        <taxon>Eukaryota</taxon>
        <taxon>Viridiplantae</taxon>
        <taxon>Chlorophyta</taxon>
        <taxon>Pyramimonadophyceae</taxon>
        <taxon>Pyramimonadales</taxon>
        <taxon>Pyramimonadaceae</taxon>
        <taxon>Cymbomonas</taxon>
    </lineage>
</organism>
<name>A0AAE0G1W4_9CHLO</name>
<protein>
    <recommendedName>
        <fullName evidence="4">Phytanoyl-CoA dioxygenase</fullName>
    </recommendedName>
</protein>
<dbReference type="Gene3D" id="2.60.120.620">
    <property type="entry name" value="q2cbj1_9rhob like domain"/>
    <property type="match status" value="1"/>
</dbReference>
<feature type="region of interest" description="Disordered" evidence="1">
    <location>
        <begin position="304"/>
        <end position="328"/>
    </location>
</feature>
<proteinExistence type="predicted"/>
<evidence type="ECO:0000313" key="3">
    <source>
        <dbReference type="Proteomes" id="UP001190700"/>
    </source>
</evidence>
<comment type="caution">
    <text evidence="2">The sequence shown here is derived from an EMBL/GenBank/DDBJ whole genome shotgun (WGS) entry which is preliminary data.</text>
</comment>
<dbReference type="InterPro" id="IPR051961">
    <property type="entry name" value="Fungal_Metabolite_Diox"/>
</dbReference>
<gene>
    <name evidence="2" type="ORF">CYMTET_21569</name>
</gene>
<evidence type="ECO:0008006" key="4">
    <source>
        <dbReference type="Google" id="ProtNLM"/>
    </source>
</evidence>
<dbReference type="SUPFAM" id="SSF51197">
    <property type="entry name" value="Clavaminate synthase-like"/>
    <property type="match status" value="1"/>
</dbReference>
<reference evidence="2 3" key="1">
    <citation type="journal article" date="2015" name="Genome Biol. Evol.">
        <title>Comparative Genomics of a Bacterivorous Green Alga Reveals Evolutionary Causalities and Consequences of Phago-Mixotrophic Mode of Nutrition.</title>
        <authorList>
            <person name="Burns J.A."/>
            <person name="Paasch A."/>
            <person name="Narechania A."/>
            <person name="Kim E."/>
        </authorList>
    </citation>
    <scope>NUCLEOTIDE SEQUENCE [LARGE SCALE GENOMIC DNA]</scope>
    <source>
        <strain evidence="2 3">PLY_AMNH</strain>
    </source>
</reference>
<dbReference type="Pfam" id="PF05721">
    <property type="entry name" value="PhyH"/>
    <property type="match status" value="1"/>
</dbReference>
<dbReference type="Proteomes" id="UP001190700">
    <property type="component" value="Unassembled WGS sequence"/>
</dbReference>
<dbReference type="InterPro" id="IPR008775">
    <property type="entry name" value="Phytyl_CoA_dOase-like"/>
</dbReference>
<dbReference type="PANTHER" id="PTHR37563">
    <property type="entry name" value="PHYTANOYL-COA DIOXYGENASE FAMILY PROTEIN (AFU_ORTHOLOGUE AFUA_2G03330)"/>
    <property type="match status" value="1"/>
</dbReference>
<evidence type="ECO:0000256" key="1">
    <source>
        <dbReference type="SAM" id="MobiDB-lite"/>
    </source>
</evidence>
<dbReference type="AlphaFoldDB" id="A0AAE0G1W4"/>